<gene>
    <name evidence="2" type="ORF">AVEN_46181_1</name>
</gene>
<keyword evidence="3" id="KW-1185">Reference proteome</keyword>
<organism evidence="2 3">
    <name type="scientific">Araneus ventricosus</name>
    <name type="common">Orbweaver spider</name>
    <name type="synonym">Epeira ventricosa</name>
    <dbReference type="NCBI Taxonomy" id="182803"/>
    <lineage>
        <taxon>Eukaryota</taxon>
        <taxon>Metazoa</taxon>
        <taxon>Ecdysozoa</taxon>
        <taxon>Arthropoda</taxon>
        <taxon>Chelicerata</taxon>
        <taxon>Arachnida</taxon>
        <taxon>Araneae</taxon>
        <taxon>Araneomorphae</taxon>
        <taxon>Entelegynae</taxon>
        <taxon>Araneoidea</taxon>
        <taxon>Araneidae</taxon>
        <taxon>Araneus</taxon>
    </lineage>
</organism>
<comment type="caution">
    <text evidence="2">The sequence shown here is derived from an EMBL/GenBank/DDBJ whole genome shotgun (WGS) entry which is preliminary data.</text>
</comment>
<feature type="region of interest" description="Disordered" evidence="1">
    <location>
        <begin position="63"/>
        <end position="83"/>
    </location>
</feature>
<evidence type="ECO:0000256" key="1">
    <source>
        <dbReference type="SAM" id="MobiDB-lite"/>
    </source>
</evidence>
<accession>A0A4Y2E6C2</accession>
<proteinExistence type="predicted"/>
<dbReference type="AlphaFoldDB" id="A0A4Y2E6C2"/>
<name>A0A4Y2E6C2_ARAVE</name>
<dbReference type="EMBL" id="BGPR01000525">
    <property type="protein sequence ID" value="GBM24680.1"/>
    <property type="molecule type" value="Genomic_DNA"/>
</dbReference>
<protein>
    <submittedName>
        <fullName evidence="2">Uncharacterized protein</fullName>
    </submittedName>
</protein>
<dbReference type="Proteomes" id="UP000499080">
    <property type="component" value="Unassembled WGS sequence"/>
</dbReference>
<evidence type="ECO:0000313" key="2">
    <source>
        <dbReference type="EMBL" id="GBM24680.1"/>
    </source>
</evidence>
<evidence type="ECO:0000313" key="3">
    <source>
        <dbReference type="Proteomes" id="UP000499080"/>
    </source>
</evidence>
<reference evidence="2 3" key="1">
    <citation type="journal article" date="2019" name="Sci. Rep.">
        <title>Orb-weaving spider Araneus ventricosus genome elucidates the spidroin gene catalogue.</title>
        <authorList>
            <person name="Kono N."/>
            <person name="Nakamura H."/>
            <person name="Ohtoshi R."/>
            <person name="Moran D.A.P."/>
            <person name="Shinohara A."/>
            <person name="Yoshida Y."/>
            <person name="Fujiwara M."/>
            <person name="Mori M."/>
            <person name="Tomita M."/>
            <person name="Arakawa K."/>
        </authorList>
    </citation>
    <scope>NUCLEOTIDE SEQUENCE [LARGE SCALE GENOMIC DNA]</scope>
</reference>
<sequence>MPNGKRRRDGTTRFPYVRPQAGPSSVLHSIPFVPRLVFFYPLKSKNEARHSLRLQSALPSLFDPPTAALQSPTAALQSPPPVL</sequence>